<feature type="compositionally biased region" description="Basic and acidic residues" evidence="1">
    <location>
        <begin position="13"/>
        <end position="30"/>
    </location>
</feature>
<gene>
    <name evidence="2" type="ORF">GCM10009854_37780</name>
</gene>
<name>A0ABP5TQN5_9PSEU</name>
<sequence length="65" mass="6933">MLMAALEKFTSSQRDEAGHDSDIAESRSGDAEGSAIRHGCSATPSSMVEGRRLAMSIRRKSTGMC</sequence>
<dbReference type="EMBL" id="BAAARA010000015">
    <property type="protein sequence ID" value="GAA2356133.1"/>
    <property type="molecule type" value="Genomic_DNA"/>
</dbReference>
<accession>A0ABP5TQN5</accession>
<dbReference type="Proteomes" id="UP001501218">
    <property type="component" value="Unassembled WGS sequence"/>
</dbReference>
<comment type="caution">
    <text evidence="2">The sequence shown here is derived from an EMBL/GenBank/DDBJ whole genome shotgun (WGS) entry which is preliminary data.</text>
</comment>
<evidence type="ECO:0000256" key="1">
    <source>
        <dbReference type="SAM" id="MobiDB-lite"/>
    </source>
</evidence>
<reference evidence="3" key="1">
    <citation type="journal article" date="2019" name="Int. J. Syst. Evol. Microbiol.">
        <title>The Global Catalogue of Microorganisms (GCM) 10K type strain sequencing project: providing services to taxonomists for standard genome sequencing and annotation.</title>
        <authorList>
            <consortium name="The Broad Institute Genomics Platform"/>
            <consortium name="The Broad Institute Genome Sequencing Center for Infectious Disease"/>
            <person name="Wu L."/>
            <person name="Ma J."/>
        </authorList>
    </citation>
    <scope>NUCLEOTIDE SEQUENCE [LARGE SCALE GENOMIC DNA]</scope>
    <source>
        <strain evidence="3">JCM 16221</strain>
    </source>
</reference>
<feature type="region of interest" description="Disordered" evidence="1">
    <location>
        <begin position="1"/>
        <end position="47"/>
    </location>
</feature>
<proteinExistence type="predicted"/>
<keyword evidence="3" id="KW-1185">Reference proteome</keyword>
<evidence type="ECO:0000313" key="3">
    <source>
        <dbReference type="Proteomes" id="UP001501218"/>
    </source>
</evidence>
<protein>
    <submittedName>
        <fullName evidence="2">Uncharacterized protein</fullName>
    </submittedName>
</protein>
<evidence type="ECO:0000313" key="2">
    <source>
        <dbReference type="EMBL" id="GAA2356133.1"/>
    </source>
</evidence>
<organism evidence="2 3">
    <name type="scientific">Saccharopolyspora halophila</name>
    <dbReference type="NCBI Taxonomy" id="405551"/>
    <lineage>
        <taxon>Bacteria</taxon>
        <taxon>Bacillati</taxon>
        <taxon>Actinomycetota</taxon>
        <taxon>Actinomycetes</taxon>
        <taxon>Pseudonocardiales</taxon>
        <taxon>Pseudonocardiaceae</taxon>
        <taxon>Saccharopolyspora</taxon>
    </lineage>
</organism>